<protein>
    <submittedName>
        <fullName evidence="1">Uncharacterized protein</fullName>
    </submittedName>
</protein>
<evidence type="ECO:0000313" key="2">
    <source>
        <dbReference type="Proteomes" id="UP001161257"/>
    </source>
</evidence>
<organism evidence="1 2">
    <name type="scientific">Pseudomonas putida</name>
    <name type="common">Arthrobacter siderocapsulatus</name>
    <dbReference type="NCBI Taxonomy" id="303"/>
    <lineage>
        <taxon>Bacteria</taxon>
        <taxon>Pseudomonadati</taxon>
        <taxon>Pseudomonadota</taxon>
        <taxon>Gammaproteobacteria</taxon>
        <taxon>Pseudomonadales</taxon>
        <taxon>Pseudomonadaceae</taxon>
        <taxon>Pseudomonas</taxon>
    </lineage>
</organism>
<dbReference type="Proteomes" id="UP001161257">
    <property type="component" value="Unassembled WGS sequence"/>
</dbReference>
<comment type="caution">
    <text evidence="1">The sequence shown here is derived from an EMBL/GenBank/DDBJ whole genome shotgun (WGS) entry which is preliminary data.</text>
</comment>
<name>A0AA37RDF0_PSEPU</name>
<gene>
    <name evidence="1" type="ORF">PPUN14671_50500</name>
</gene>
<proteinExistence type="predicted"/>
<sequence length="267" mass="30452">MEKKDKKGRRQKHGEVTIPREEWVYGHATEKVSSLTLQKDSVTGKLNILEIDPSTIRRQITHKREAKDDKVLYSAPADDFSLSLTNFEEVQQRFDYLMAVDTNTLDTVYKGYKVSACCIYVVKDHLKSVVADLPFQHHATFLILNPNHEEKNEPIGWHLAISQSIAPWFLQSCRIGMIVDSELGKHIDINAGREPYYGNHHLPQKLRFIYASDRSATYANSMIKQCHNSANMVLEHFKGVGIDSVLQRNPLKLGDALCYKIVSSQQP</sequence>
<reference evidence="1" key="1">
    <citation type="submission" date="2023-01" db="EMBL/GenBank/DDBJ databases">
        <title>Whole-genome sequence of Pseudomonas putida NBRC 14671.</title>
        <authorList>
            <person name="Morohoshi T."/>
            <person name="Someya N."/>
        </authorList>
    </citation>
    <scope>NUCLEOTIDE SEQUENCE</scope>
    <source>
        <strain evidence="1">NBRC 14671</strain>
    </source>
</reference>
<dbReference type="EMBL" id="BSKJ01000016">
    <property type="protein sequence ID" value="GLO38213.1"/>
    <property type="molecule type" value="Genomic_DNA"/>
</dbReference>
<dbReference type="RefSeq" id="WP_284357147.1">
    <property type="nucleotide sequence ID" value="NZ_BSKF01000019.1"/>
</dbReference>
<dbReference type="AlphaFoldDB" id="A0AA37RDF0"/>
<accession>A0AA37RDF0</accession>
<evidence type="ECO:0000313" key="1">
    <source>
        <dbReference type="EMBL" id="GLO38213.1"/>
    </source>
</evidence>